<reference evidence="2" key="1">
    <citation type="submission" date="2023-10" db="EMBL/GenBank/DDBJ databases">
        <authorList>
            <person name="Chen Y."/>
            <person name="Shah S."/>
            <person name="Dougan E. K."/>
            <person name="Thang M."/>
            <person name="Chan C."/>
        </authorList>
    </citation>
    <scope>NUCLEOTIDE SEQUENCE [LARGE SCALE GENOMIC DNA]</scope>
</reference>
<protein>
    <recommendedName>
        <fullName evidence="4">Glycerophosphocholine acyltransferase 1</fullName>
    </recommendedName>
</protein>
<sequence>MFHTLPWNCYSAHVVVTIIKVLTGPILMHLVPVCQAIAMTVLTVYWLANHRAVPECPDRIWMASADGQTLLCGLAGAWALTWPVAIPFSLCAVANFLFIRAAFMLPKKTKTRHWSSLWVQSDACIAPELAGVRVGETAALIGLIIVDCLFMPLVMAVYGFLAEIVGCWNVMPRARISIV</sequence>
<evidence type="ECO:0008006" key="4">
    <source>
        <dbReference type="Google" id="ProtNLM"/>
    </source>
</evidence>
<dbReference type="Proteomes" id="UP001189429">
    <property type="component" value="Unassembled WGS sequence"/>
</dbReference>
<organism evidence="2 3">
    <name type="scientific">Prorocentrum cordatum</name>
    <dbReference type="NCBI Taxonomy" id="2364126"/>
    <lineage>
        <taxon>Eukaryota</taxon>
        <taxon>Sar</taxon>
        <taxon>Alveolata</taxon>
        <taxon>Dinophyceae</taxon>
        <taxon>Prorocentrales</taxon>
        <taxon>Prorocentraceae</taxon>
        <taxon>Prorocentrum</taxon>
    </lineage>
</organism>
<name>A0ABN9PQM8_9DINO</name>
<accession>A0ABN9PQM8</accession>
<dbReference type="EMBL" id="CAUYUJ010001336">
    <property type="protein sequence ID" value="CAK0795433.1"/>
    <property type="molecule type" value="Genomic_DNA"/>
</dbReference>
<evidence type="ECO:0000313" key="2">
    <source>
        <dbReference type="EMBL" id="CAK0795433.1"/>
    </source>
</evidence>
<proteinExistence type="predicted"/>
<feature type="transmembrane region" description="Helical" evidence="1">
    <location>
        <begin position="86"/>
        <end position="105"/>
    </location>
</feature>
<evidence type="ECO:0000256" key="1">
    <source>
        <dbReference type="SAM" id="Phobius"/>
    </source>
</evidence>
<keyword evidence="1" id="KW-0472">Membrane</keyword>
<keyword evidence="1" id="KW-1133">Transmembrane helix</keyword>
<gene>
    <name evidence="2" type="ORF">PCOR1329_LOCUS5113</name>
</gene>
<feature type="transmembrane region" description="Helical" evidence="1">
    <location>
        <begin position="26"/>
        <end position="48"/>
    </location>
</feature>
<keyword evidence="3" id="KW-1185">Reference proteome</keyword>
<keyword evidence="1" id="KW-0812">Transmembrane</keyword>
<evidence type="ECO:0000313" key="3">
    <source>
        <dbReference type="Proteomes" id="UP001189429"/>
    </source>
</evidence>
<feature type="transmembrane region" description="Helical" evidence="1">
    <location>
        <begin position="138"/>
        <end position="161"/>
    </location>
</feature>
<comment type="caution">
    <text evidence="2">The sequence shown here is derived from an EMBL/GenBank/DDBJ whole genome shotgun (WGS) entry which is preliminary data.</text>
</comment>